<dbReference type="Pfam" id="PF10049">
    <property type="entry name" value="DUF2283"/>
    <property type="match status" value="1"/>
</dbReference>
<dbReference type="InterPro" id="IPR019270">
    <property type="entry name" value="DUF2283"/>
</dbReference>
<dbReference type="RefSeq" id="WP_278523595.1">
    <property type="nucleotide sequence ID" value="NZ_JADIIN010000059.1"/>
</dbReference>
<accession>A0A843AJ51</accession>
<protein>
    <submittedName>
        <fullName evidence="1">DUF2283 domain-containing protein</fullName>
    </submittedName>
</protein>
<gene>
    <name evidence="1" type="ORF">ISP01_07395</name>
</gene>
<dbReference type="Proteomes" id="UP000658733">
    <property type="component" value="Unassembled WGS sequence"/>
</dbReference>
<organism evidence="1 2">
    <name type="scientific">Methanobrevibacter arboriphilus</name>
    <dbReference type="NCBI Taxonomy" id="39441"/>
    <lineage>
        <taxon>Archaea</taxon>
        <taxon>Methanobacteriati</taxon>
        <taxon>Methanobacteriota</taxon>
        <taxon>Methanomada group</taxon>
        <taxon>Methanobacteria</taxon>
        <taxon>Methanobacteriales</taxon>
        <taxon>Methanobacteriaceae</taxon>
        <taxon>Methanobrevibacter</taxon>
    </lineage>
</organism>
<dbReference type="AlphaFoldDB" id="A0A843AJ51"/>
<evidence type="ECO:0000313" key="1">
    <source>
        <dbReference type="EMBL" id="MBF4469216.1"/>
    </source>
</evidence>
<proteinExistence type="predicted"/>
<sequence>MDENIMLMEYDYENDILFFNAEKNYEYEFSEILDESIVMDFNKYKAPIGLEISNASKIFKVKKFQIKHFSSGDLHICINKNSIKLKLGLSITVHEKNTPIPPMSFVGENNLNIPTFESDLAVSSV</sequence>
<evidence type="ECO:0000313" key="2">
    <source>
        <dbReference type="Proteomes" id="UP000658733"/>
    </source>
</evidence>
<reference evidence="1" key="1">
    <citation type="submission" date="2020-10" db="EMBL/GenBank/DDBJ databases">
        <title>Dehalococcoides mccartyi of a TCE/Cr reducing biochatode.</title>
        <authorList>
            <person name="Matturro B."/>
        </authorList>
    </citation>
    <scope>NUCLEOTIDE SEQUENCE</scope>
    <source>
        <strain evidence="1">Bin4</strain>
    </source>
</reference>
<name>A0A843AJ51_METAZ</name>
<comment type="caution">
    <text evidence="1">The sequence shown here is derived from an EMBL/GenBank/DDBJ whole genome shotgun (WGS) entry which is preliminary data.</text>
</comment>
<dbReference type="EMBL" id="JADIIN010000059">
    <property type="protein sequence ID" value="MBF4469216.1"/>
    <property type="molecule type" value="Genomic_DNA"/>
</dbReference>